<keyword evidence="3" id="KW-0175">Coiled coil</keyword>
<evidence type="ECO:0000256" key="1">
    <source>
        <dbReference type="ARBA" id="ARBA00022729"/>
    </source>
</evidence>
<dbReference type="eggNOG" id="COG0760">
    <property type="taxonomic scope" value="Bacteria"/>
</dbReference>
<reference evidence="5 6" key="1">
    <citation type="submission" date="2013-05" db="EMBL/GenBank/DDBJ databases">
        <title>Genome assembly of Chondromyces apiculatus DSM 436.</title>
        <authorList>
            <person name="Sharma G."/>
            <person name="Khatri I."/>
            <person name="Kaur C."/>
            <person name="Mayilraj S."/>
            <person name="Subramanian S."/>
        </authorList>
    </citation>
    <scope>NUCLEOTIDE SEQUENCE [LARGE SCALE GENOMIC DNA]</scope>
    <source>
        <strain evidence="5 6">DSM 436</strain>
    </source>
</reference>
<accession>A0A017TGK6</accession>
<dbReference type="InterPro" id="IPR015391">
    <property type="entry name" value="SurA_N"/>
</dbReference>
<dbReference type="InterPro" id="IPR027304">
    <property type="entry name" value="Trigger_fact/SurA_dom_sf"/>
</dbReference>
<gene>
    <name evidence="5" type="ORF">CAP_6972</name>
</gene>
<name>A0A017TGK6_9BACT</name>
<dbReference type="InterPro" id="IPR050280">
    <property type="entry name" value="OMP_Chaperone_SurA"/>
</dbReference>
<feature type="domain" description="SurA N-terminal" evidence="4">
    <location>
        <begin position="29"/>
        <end position="148"/>
    </location>
</feature>
<organism evidence="5 6">
    <name type="scientific">Chondromyces apiculatus DSM 436</name>
    <dbReference type="NCBI Taxonomy" id="1192034"/>
    <lineage>
        <taxon>Bacteria</taxon>
        <taxon>Pseudomonadati</taxon>
        <taxon>Myxococcota</taxon>
        <taxon>Polyangia</taxon>
        <taxon>Polyangiales</taxon>
        <taxon>Polyangiaceae</taxon>
        <taxon>Chondromyces</taxon>
    </lineage>
</organism>
<comment type="caution">
    <text evidence="5">The sequence shown here is derived from an EMBL/GenBank/DDBJ whole genome shotgun (WGS) entry which is preliminary data.</text>
</comment>
<evidence type="ECO:0000256" key="3">
    <source>
        <dbReference type="SAM" id="Coils"/>
    </source>
</evidence>
<dbReference type="STRING" id="1192034.CAP_6972"/>
<dbReference type="GO" id="GO:0016853">
    <property type="term" value="F:isomerase activity"/>
    <property type="evidence" value="ECO:0007669"/>
    <property type="project" value="UniProtKB-KW"/>
</dbReference>
<evidence type="ECO:0000313" key="5">
    <source>
        <dbReference type="EMBL" id="EYF07950.1"/>
    </source>
</evidence>
<keyword evidence="6" id="KW-1185">Reference proteome</keyword>
<dbReference type="EMBL" id="ASRX01000006">
    <property type="protein sequence ID" value="EYF07950.1"/>
    <property type="molecule type" value="Genomic_DNA"/>
</dbReference>
<dbReference type="OrthoDB" id="14196at2"/>
<dbReference type="AlphaFoldDB" id="A0A017TGK6"/>
<dbReference type="PANTHER" id="PTHR47637:SF1">
    <property type="entry name" value="CHAPERONE SURA"/>
    <property type="match status" value="1"/>
</dbReference>
<dbReference type="Proteomes" id="UP000019678">
    <property type="component" value="Unassembled WGS sequence"/>
</dbReference>
<dbReference type="Pfam" id="PF09312">
    <property type="entry name" value="SurA_N"/>
    <property type="match status" value="1"/>
</dbReference>
<keyword evidence="2" id="KW-0697">Rotamase</keyword>
<evidence type="ECO:0000259" key="4">
    <source>
        <dbReference type="Pfam" id="PF09312"/>
    </source>
</evidence>
<feature type="coiled-coil region" evidence="3">
    <location>
        <begin position="76"/>
        <end position="110"/>
    </location>
</feature>
<protein>
    <submittedName>
        <fullName evidence="5">Survival protein SurA (Peptidyl-prolyl cis-trans isomerase SurA)</fullName>
    </submittedName>
</protein>
<proteinExistence type="predicted"/>
<keyword evidence="5" id="KW-0413">Isomerase</keyword>
<dbReference type="PANTHER" id="PTHR47637">
    <property type="entry name" value="CHAPERONE SURA"/>
    <property type="match status" value="1"/>
</dbReference>
<keyword evidence="1" id="KW-0732">Signal</keyword>
<dbReference type="SUPFAM" id="SSF109998">
    <property type="entry name" value="Triger factor/SurA peptide-binding domain-like"/>
    <property type="match status" value="1"/>
</dbReference>
<sequence>MKLVRVVALAAGLTAGAVVGPVLGETRVVDRVVAVIDDVPIFASSLRERAAPRQKRLEASVEDPVQLETARAGMIRDLLDQMIDEALMERAAAKENIVVASDELDAAMKQVAAQNKWTVAQLLTQLESDGFSEALYRVELRATLLEQKLVRLRLSRQQTQRTSEMSPEDYARQATLARGAMLAELRETTFVEVRL</sequence>
<dbReference type="Gene3D" id="1.10.4030.10">
    <property type="entry name" value="Porin chaperone SurA, peptide-binding domain"/>
    <property type="match status" value="1"/>
</dbReference>
<dbReference type="RefSeq" id="WP_044236750.1">
    <property type="nucleotide sequence ID" value="NZ_ASRX01000006.1"/>
</dbReference>
<evidence type="ECO:0000256" key="2">
    <source>
        <dbReference type="ARBA" id="ARBA00023110"/>
    </source>
</evidence>
<evidence type="ECO:0000313" key="6">
    <source>
        <dbReference type="Proteomes" id="UP000019678"/>
    </source>
</evidence>